<feature type="domain" description="Glycosyltransferase 2-like" evidence="1">
    <location>
        <begin position="6"/>
        <end position="122"/>
    </location>
</feature>
<dbReference type="PANTHER" id="PTHR22916:SF3">
    <property type="entry name" value="UDP-GLCNAC:BETAGAL BETA-1,3-N-ACETYLGLUCOSAMINYLTRANSFERASE-LIKE PROTEIN 1"/>
    <property type="match status" value="1"/>
</dbReference>
<reference evidence="3" key="1">
    <citation type="submission" date="2016-10" db="EMBL/GenBank/DDBJ databases">
        <authorList>
            <person name="Varghese N."/>
            <person name="Submissions S."/>
        </authorList>
    </citation>
    <scope>NUCLEOTIDE SEQUENCE [LARGE SCALE GENOMIC DNA]</scope>
    <source>
        <strain evidence="3">ATCC 43811</strain>
    </source>
</reference>
<dbReference type="GO" id="GO:0016758">
    <property type="term" value="F:hexosyltransferase activity"/>
    <property type="evidence" value="ECO:0007669"/>
    <property type="project" value="UniProtKB-ARBA"/>
</dbReference>
<proteinExistence type="predicted"/>
<dbReference type="SUPFAM" id="SSF53448">
    <property type="entry name" value="Nucleotide-diphospho-sugar transferases"/>
    <property type="match status" value="1"/>
</dbReference>
<organism evidence="2 3">
    <name type="scientific">Brevinema andersonii</name>
    <dbReference type="NCBI Taxonomy" id="34097"/>
    <lineage>
        <taxon>Bacteria</taxon>
        <taxon>Pseudomonadati</taxon>
        <taxon>Spirochaetota</taxon>
        <taxon>Spirochaetia</taxon>
        <taxon>Brevinematales</taxon>
        <taxon>Brevinemataceae</taxon>
        <taxon>Brevinema</taxon>
    </lineage>
</organism>
<evidence type="ECO:0000259" key="1">
    <source>
        <dbReference type="Pfam" id="PF00535"/>
    </source>
</evidence>
<dbReference type="OrthoDB" id="307550at2"/>
<dbReference type="Proteomes" id="UP000240042">
    <property type="component" value="Unassembled WGS sequence"/>
</dbReference>
<dbReference type="AlphaFoldDB" id="A0A1I1EK47"/>
<sequence length="358" mass="41554">MIPKISIIVIVYNTEKYLPACIDSLLNQTLPDIEIIVVDDCSPGKCIEIIKEYQKKDKRIHLISHSTNKGSFEARKTGIKAATGEYIQHIDSDDWLELNACEKIYDALTQKNQKLDICCIGINHNEGDKESYPFVLKNTLLSKHEFQKAILNFRILGPNNDLNPRNTLSYGAVTYIIKREKALEAIYLCGDTPHLIMMEDFLLVSAYLPFIDTCICLDDRLYHYRLKVGVTSTDWEGNFPKYFADACYTIKKTKEIFQKYDIDKYWGKTYNKMLFDRISPYFRTFMHFPPCSQKRILNELQKNNTLSLCIEIFITDVLHSPHKFQAIGEIKALKLMIKNFGSIFYSFGYRLLKAIGRR</sequence>
<dbReference type="STRING" id="34097.SAMN02745150_01077"/>
<keyword evidence="2" id="KW-0808">Transferase</keyword>
<keyword evidence="3" id="KW-1185">Reference proteome</keyword>
<dbReference type="Pfam" id="PF00535">
    <property type="entry name" value="Glycos_transf_2"/>
    <property type="match status" value="1"/>
</dbReference>
<dbReference type="InterPro" id="IPR001173">
    <property type="entry name" value="Glyco_trans_2-like"/>
</dbReference>
<accession>A0A1I1EK47</accession>
<gene>
    <name evidence="2" type="ORF">SAMN02745150_01077</name>
</gene>
<protein>
    <submittedName>
        <fullName evidence="2">Glycosyl transferase family 2</fullName>
    </submittedName>
</protein>
<name>A0A1I1EK47_BREAD</name>
<dbReference type="CDD" id="cd00761">
    <property type="entry name" value="Glyco_tranf_GTA_type"/>
    <property type="match status" value="1"/>
</dbReference>
<evidence type="ECO:0000313" key="2">
    <source>
        <dbReference type="EMBL" id="SFB85330.1"/>
    </source>
</evidence>
<dbReference type="InterPro" id="IPR029044">
    <property type="entry name" value="Nucleotide-diphossugar_trans"/>
</dbReference>
<dbReference type="RefSeq" id="WP_092319398.1">
    <property type="nucleotide sequence ID" value="NZ_FOKY01000011.1"/>
</dbReference>
<dbReference type="EMBL" id="FOKY01000011">
    <property type="protein sequence ID" value="SFB85330.1"/>
    <property type="molecule type" value="Genomic_DNA"/>
</dbReference>
<evidence type="ECO:0000313" key="3">
    <source>
        <dbReference type="Proteomes" id="UP000240042"/>
    </source>
</evidence>
<dbReference type="Gene3D" id="3.90.550.10">
    <property type="entry name" value="Spore Coat Polysaccharide Biosynthesis Protein SpsA, Chain A"/>
    <property type="match status" value="1"/>
</dbReference>
<dbReference type="PANTHER" id="PTHR22916">
    <property type="entry name" value="GLYCOSYLTRANSFERASE"/>
    <property type="match status" value="1"/>
</dbReference>